<dbReference type="InterPro" id="IPR002645">
    <property type="entry name" value="STAS_dom"/>
</dbReference>
<proteinExistence type="predicted"/>
<reference evidence="3" key="3">
    <citation type="submission" date="2025-08" db="UniProtKB">
        <authorList>
            <consortium name="RefSeq"/>
        </authorList>
    </citation>
    <scope>IDENTIFICATION</scope>
</reference>
<dbReference type="RefSeq" id="WP_034411067.1">
    <property type="nucleotide sequence ID" value="NZ_AXWS01000008.1"/>
</dbReference>
<keyword evidence="2" id="KW-1185">Reference proteome</keyword>
<accession>A0A8B6X8G5</accession>
<evidence type="ECO:0000259" key="1">
    <source>
        <dbReference type="PROSITE" id="PS50801"/>
    </source>
</evidence>
<dbReference type="PROSITE" id="PS50801">
    <property type="entry name" value="STAS"/>
    <property type="match status" value="1"/>
</dbReference>
<evidence type="ECO:0000313" key="3">
    <source>
        <dbReference type="RefSeq" id="WP_034411067.1"/>
    </source>
</evidence>
<dbReference type="Proteomes" id="UP000675920">
    <property type="component" value="Unplaced"/>
</dbReference>
<name>A0A8B6X8G5_9BURK</name>
<dbReference type="PANTHER" id="PTHR35849">
    <property type="entry name" value="BLR2341 PROTEIN"/>
    <property type="match status" value="1"/>
</dbReference>
<dbReference type="SUPFAM" id="SSF52091">
    <property type="entry name" value="SpoIIaa-like"/>
    <property type="match status" value="1"/>
</dbReference>
<reference evidence="3" key="1">
    <citation type="journal article" date="2000" name="Curr. Biol.">
        <title>The STAS domain - a link between anion transporters and antisigma-factor antagonists.</title>
        <authorList>
            <person name="Aravind L."/>
            <person name="Koonin E.V."/>
        </authorList>
    </citation>
    <scope>NUCLEOTIDE SEQUENCE</scope>
</reference>
<dbReference type="OrthoDB" id="8527158at2"/>
<dbReference type="Gene3D" id="3.30.750.24">
    <property type="entry name" value="STAS domain"/>
    <property type="match status" value="1"/>
</dbReference>
<dbReference type="InterPro" id="IPR058548">
    <property type="entry name" value="MlaB-like_STAS"/>
</dbReference>
<dbReference type="Pfam" id="PF13466">
    <property type="entry name" value="STAS_2"/>
    <property type="match status" value="1"/>
</dbReference>
<dbReference type="PANTHER" id="PTHR35849:SF2">
    <property type="entry name" value="BLR2341 PROTEIN"/>
    <property type="match status" value="1"/>
</dbReference>
<organism evidence="2 3">
    <name type="scientific">Derxia gummosa DSM 723</name>
    <dbReference type="NCBI Taxonomy" id="1121388"/>
    <lineage>
        <taxon>Bacteria</taxon>
        <taxon>Pseudomonadati</taxon>
        <taxon>Pseudomonadota</taxon>
        <taxon>Betaproteobacteria</taxon>
        <taxon>Burkholderiales</taxon>
        <taxon>Alcaligenaceae</taxon>
        <taxon>Derxia</taxon>
    </lineage>
</organism>
<dbReference type="AlphaFoldDB" id="A0A8B6X8G5"/>
<dbReference type="InterPro" id="IPR052746">
    <property type="entry name" value="MlaB_ABC_Transporter"/>
</dbReference>
<dbReference type="InterPro" id="IPR036513">
    <property type="entry name" value="STAS_dom_sf"/>
</dbReference>
<sequence length="111" mass="11888">MQDPALAEILGNIKALVAHMPTVIDGELTLERVSELQIFLSGRVDQGDNRFDLSGVQMIDGAGVQLLLALDASLSAAGRQIELVDVPPCVSEALAVCGLDNQLRSLPEYWT</sequence>
<feature type="domain" description="STAS" evidence="1">
    <location>
        <begin position="24"/>
        <end position="111"/>
    </location>
</feature>
<protein>
    <submittedName>
        <fullName evidence="3">STAS domain-containing protein</fullName>
    </submittedName>
</protein>
<reference evidence="3" key="2">
    <citation type="journal article" date="2011" name="Cell. Physiol. Biochem.">
        <title>STAS domain structure and function.</title>
        <authorList>
            <person name="Sharma A.K."/>
            <person name="Rigby A.C."/>
            <person name="Alper S.L."/>
        </authorList>
    </citation>
    <scope>NUCLEOTIDE SEQUENCE</scope>
</reference>
<evidence type="ECO:0000313" key="2">
    <source>
        <dbReference type="Proteomes" id="UP000675920"/>
    </source>
</evidence>